<evidence type="ECO:0000313" key="1">
    <source>
        <dbReference type="EMBL" id="JAP06595.1"/>
    </source>
</evidence>
<accession>A0A0V0GF02</accession>
<reference evidence="1" key="1">
    <citation type="submission" date="2015-12" db="EMBL/GenBank/DDBJ databases">
        <title>Gene expression during late stages of embryo sac development: a critical building block for successful pollen-pistil interactions.</title>
        <authorList>
            <person name="Liu Y."/>
            <person name="Joly V."/>
            <person name="Sabar M."/>
            <person name="Matton D.P."/>
        </authorList>
    </citation>
    <scope>NUCLEOTIDE SEQUENCE</scope>
</reference>
<proteinExistence type="predicted"/>
<organism evidence="1">
    <name type="scientific">Solanum chacoense</name>
    <name type="common">Chaco potato</name>
    <dbReference type="NCBI Taxonomy" id="4108"/>
    <lineage>
        <taxon>Eukaryota</taxon>
        <taxon>Viridiplantae</taxon>
        <taxon>Streptophyta</taxon>
        <taxon>Embryophyta</taxon>
        <taxon>Tracheophyta</taxon>
        <taxon>Spermatophyta</taxon>
        <taxon>Magnoliopsida</taxon>
        <taxon>eudicotyledons</taxon>
        <taxon>Gunneridae</taxon>
        <taxon>Pentapetalae</taxon>
        <taxon>asterids</taxon>
        <taxon>lamiids</taxon>
        <taxon>Solanales</taxon>
        <taxon>Solanaceae</taxon>
        <taxon>Solanoideae</taxon>
        <taxon>Solaneae</taxon>
        <taxon>Solanum</taxon>
    </lineage>
</organism>
<sequence length="68" mass="8175">MFLIHHNPWNTIVVLCNFLCVPYRHAHLCFHNSYHMKMDVMCKIHWWTLFLGFISHHLLKTLITGSLL</sequence>
<dbReference type="EMBL" id="GEDG01040816">
    <property type="protein sequence ID" value="JAP06595.1"/>
    <property type="molecule type" value="Transcribed_RNA"/>
</dbReference>
<dbReference type="AlphaFoldDB" id="A0A0V0GF02"/>
<protein>
    <submittedName>
        <fullName evidence="1">Putative ovule protein</fullName>
    </submittedName>
</protein>
<name>A0A0V0GF02_SOLCH</name>